<evidence type="ECO:0000313" key="3">
    <source>
        <dbReference type="EMBL" id="PBQ24766.1"/>
    </source>
</evidence>
<reference evidence="2" key="3">
    <citation type="submission" date="2022-09" db="EMBL/GenBank/DDBJ databases">
        <title>Genome-inferred correspondence between phylogeny and metabolic traits in the wild Drosophila gut microbiome.</title>
        <authorList>
            <person name="Bueno E."/>
            <person name="Blow F."/>
            <person name="Douglas A.E."/>
        </authorList>
    </citation>
    <scope>NUCLEOTIDE SEQUENCE</scope>
    <source>
        <strain evidence="2">Dm-2019-70</strain>
    </source>
</reference>
<sequence length="127" mass="14476">MKRQWIRLIELVVGSWLLFSLGTLVSVQTGTPSVNWRPTFNTLLFALMLYAWSIFIVYQQRRFASALMGFVIVVYSCGFLSLMITAIKQFAIVSRFSSLVIIISLVGLFVNGLWFKTGRQLNKQQSS</sequence>
<dbReference type="EMBL" id="JAERKF010000004">
    <property type="protein sequence ID" value="MBS1010050.1"/>
    <property type="molecule type" value="Genomic_DNA"/>
</dbReference>
<dbReference type="OrthoDB" id="2294238at2"/>
<accession>A0A0C1PUH9</accession>
<comment type="caution">
    <text evidence="2">The sequence shown here is derived from an EMBL/GenBank/DDBJ whole genome shotgun (WGS) entry which is preliminary data.</text>
</comment>
<keyword evidence="1" id="KW-0472">Membrane</keyword>
<keyword evidence="1" id="KW-0812">Transmembrane</keyword>
<organism evidence="2 5">
    <name type="scientific">Levilactobacillus brevis</name>
    <name type="common">Lactobacillus brevis</name>
    <dbReference type="NCBI Taxonomy" id="1580"/>
    <lineage>
        <taxon>Bacteria</taxon>
        <taxon>Bacillati</taxon>
        <taxon>Bacillota</taxon>
        <taxon>Bacilli</taxon>
        <taxon>Lactobacillales</taxon>
        <taxon>Lactobacillaceae</taxon>
        <taxon>Levilactobacillus</taxon>
    </lineage>
</organism>
<dbReference type="Proteomes" id="UP000676478">
    <property type="component" value="Unassembled WGS sequence"/>
</dbReference>
<reference evidence="3 4" key="1">
    <citation type="submission" date="2017-09" db="EMBL/GenBank/DDBJ databases">
        <title>Genome sequence of Lactobacillus brevis D7.</title>
        <authorList>
            <person name="Kwon M.-S."/>
            <person name="Lim S.K."/>
            <person name="Choi H.-J."/>
        </authorList>
    </citation>
    <scope>NUCLEOTIDE SEQUENCE [LARGE SCALE GENOMIC DNA]</scope>
    <source>
        <strain evidence="3 4">D7</strain>
    </source>
</reference>
<feature type="transmembrane region" description="Helical" evidence="1">
    <location>
        <begin position="65"/>
        <end position="87"/>
    </location>
</feature>
<feature type="transmembrane region" description="Helical" evidence="1">
    <location>
        <begin position="39"/>
        <end position="58"/>
    </location>
</feature>
<dbReference type="Proteomes" id="UP000217918">
    <property type="component" value="Unassembled WGS sequence"/>
</dbReference>
<evidence type="ECO:0000313" key="5">
    <source>
        <dbReference type="Proteomes" id="UP000676478"/>
    </source>
</evidence>
<reference evidence="2" key="2">
    <citation type="submission" date="2020-12" db="EMBL/GenBank/DDBJ databases">
        <authorList>
            <person name="Mcmullen J.G."/>
        </authorList>
    </citation>
    <scope>NUCLEOTIDE SEQUENCE</scope>
    <source>
        <strain evidence="2">Dm-2019-70</strain>
    </source>
</reference>
<keyword evidence="1" id="KW-1133">Transmembrane helix</keyword>
<feature type="transmembrane region" description="Helical" evidence="1">
    <location>
        <begin position="93"/>
        <end position="115"/>
    </location>
</feature>
<evidence type="ECO:0000313" key="4">
    <source>
        <dbReference type="Proteomes" id="UP000217918"/>
    </source>
</evidence>
<gene>
    <name evidence="3" type="ORF">CNR29_12340</name>
    <name evidence="2" type="ORF">JK167_04265</name>
</gene>
<dbReference type="RefSeq" id="WP_035464435.1">
    <property type="nucleotide sequence ID" value="NZ_CAKMAP010000001.1"/>
</dbReference>
<name>A0A0C1PUH9_LEVBR</name>
<evidence type="ECO:0008006" key="6">
    <source>
        <dbReference type="Google" id="ProtNLM"/>
    </source>
</evidence>
<dbReference type="AlphaFoldDB" id="A0A0C1PUH9"/>
<protein>
    <recommendedName>
        <fullName evidence="6">Integral membrane protein</fullName>
    </recommendedName>
</protein>
<evidence type="ECO:0000256" key="1">
    <source>
        <dbReference type="SAM" id="Phobius"/>
    </source>
</evidence>
<proteinExistence type="predicted"/>
<dbReference type="GeneID" id="56994034"/>
<dbReference type="EMBL" id="NVYO01000001">
    <property type="protein sequence ID" value="PBQ24766.1"/>
    <property type="molecule type" value="Genomic_DNA"/>
</dbReference>
<evidence type="ECO:0000313" key="2">
    <source>
        <dbReference type="EMBL" id="MBS1010050.1"/>
    </source>
</evidence>